<comment type="subunit">
    <text evidence="7">Part of the 30S ribosomal subunit. Contacts protein S5. The interaction surface between S4 and S5 is involved in control of translational fidelity.</text>
</comment>
<proteinExistence type="inferred from homology"/>
<dbReference type="EMBL" id="PFAZ01000002">
    <property type="protein sequence ID" value="PIR89217.1"/>
    <property type="molecule type" value="Genomic_DNA"/>
</dbReference>
<dbReference type="PANTHER" id="PTHR11831:SF4">
    <property type="entry name" value="SMALL RIBOSOMAL SUBUNIT PROTEIN US4M"/>
    <property type="match status" value="1"/>
</dbReference>
<dbReference type="InterPro" id="IPR022801">
    <property type="entry name" value="Ribosomal_uS4"/>
</dbReference>
<evidence type="ECO:0000256" key="3">
    <source>
        <dbReference type="ARBA" id="ARBA00022884"/>
    </source>
</evidence>
<dbReference type="InterPro" id="IPR036986">
    <property type="entry name" value="S4_RNA-bd_sf"/>
</dbReference>
<dbReference type="InterPro" id="IPR002942">
    <property type="entry name" value="S4_RNA-bd"/>
</dbReference>
<dbReference type="GO" id="GO:0006412">
    <property type="term" value="P:translation"/>
    <property type="evidence" value="ECO:0007669"/>
    <property type="project" value="UniProtKB-UniRule"/>
</dbReference>
<dbReference type="GO" id="GO:0015935">
    <property type="term" value="C:small ribosomal subunit"/>
    <property type="evidence" value="ECO:0007669"/>
    <property type="project" value="InterPro"/>
</dbReference>
<dbReference type="GO" id="GO:0003735">
    <property type="term" value="F:structural constituent of ribosome"/>
    <property type="evidence" value="ECO:0007669"/>
    <property type="project" value="InterPro"/>
</dbReference>
<accession>A0A2H0US53</accession>
<keyword evidence="4 7" id="KW-0689">Ribosomal protein</keyword>
<feature type="domain" description="RNA-binding S4" evidence="8">
    <location>
        <begin position="95"/>
        <end position="156"/>
    </location>
</feature>
<evidence type="ECO:0000256" key="2">
    <source>
        <dbReference type="ARBA" id="ARBA00022730"/>
    </source>
</evidence>
<evidence type="ECO:0000313" key="11">
    <source>
        <dbReference type="Proteomes" id="UP000231157"/>
    </source>
</evidence>
<comment type="caution">
    <text evidence="10">The sequence shown here is derived from an EMBL/GenBank/DDBJ whole genome shotgun (WGS) entry which is preliminary data.</text>
</comment>
<dbReference type="Proteomes" id="UP000231157">
    <property type="component" value="Unassembled WGS sequence"/>
</dbReference>
<evidence type="ECO:0000256" key="6">
    <source>
        <dbReference type="ARBA" id="ARBA00035254"/>
    </source>
</evidence>
<sequence length="206" mass="23811">MFNTREKRERALGIKLGLKPHRCASQKCAHIRRPTRPGVHGNMRRRLSDFGQQLQEKQKFQWSYGLKERTVRKLFVEALKNPSVTGDEFMSLLERRLDNVVYRLGFAPSRSMGRQYASHGHILVNGRKVDIPSYRVKVGDTISIREQSKSLKPFVELASSLAKYDPSVWLSLSSEKLEGKVLEFPKDFDAIFDVSKVVDYYSKYVK</sequence>
<dbReference type="Gene3D" id="1.10.1050.10">
    <property type="entry name" value="Ribosomal Protein S4 Delta 41, Chain A, domain 1"/>
    <property type="match status" value="1"/>
</dbReference>
<dbReference type="Pfam" id="PF00163">
    <property type="entry name" value="Ribosomal_S4"/>
    <property type="match status" value="1"/>
</dbReference>
<comment type="function">
    <text evidence="7">One of the primary rRNA binding proteins, it binds directly to 16S rRNA where it nucleates assembly of the body of the 30S subunit.</text>
</comment>
<comment type="function">
    <text evidence="7">With S5 and S12 plays an important role in translational accuracy.</text>
</comment>
<dbReference type="SUPFAM" id="SSF55174">
    <property type="entry name" value="Alpha-L RNA-binding motif"/>
    <property type="match status" value="1"/>
</dbReference>
<dbReference type="SMART" id="SM00363">
    <property type="entry name" value="S4"/>
    <property type="match status" value="1"/>
</dbReference>
<gene>
    <name evidence="7" type="primary">rpsD</name>
    <name evidence="10" type="ORF">COU07_02015</name>
</gene>
<dbReference type="InterPro" id="IPR005709">
    <property type="entry name" value="Ribosomal_uS4_bac-type"/>
</dbReference>
<evidence type="ECO:0000313" key="10">
    <source>
        <dbReference type="EMBL" id="PIR89217.1"/>
    </source>
</evidence>
<dbReference type="AlphaFoldDB" id="A0A2H0US53"/>
<evidence type="ECO:0000259" key="8">
    <source>
        <dbReference type="SMART" id="SM00363"/>
    </source>
</evidence>
<keyword evidence="3 7" id="KW-0694">RNA-binding</keyword>
<dbReference type="NCBIfam" id="NF003717">
    <property type="entry name" value="PRK05327.1"/>
    <property type="match status" value="1"/>
</dbReference>
<evidence type="ECO:0000256" key="1">
    <source>
        <dbReference type="ARBA" id="ARBA00007465"/>
    </source>
</evidence>
<feature type="domain" description="Small ribosomal subunit protein uS4 N-terminal" evidence="9">
    <location>
        <begin position="3"/>
        <end position="94"/>
    </location>
</feature>
<organism evidence="10 11">
    <name type="scientific">Candidatus Harrisonbacteria bacterium CG10_big_fil_rev_8_21_14_0_10_40_38</name>
    <dbReference type="NCBI Taxonomy" id="1974583"/>
    <lineage>
        <taxon>Bacteria</taxon>
        <taxon>Candidatus Harrisoniibacteriota</taxon>
    </lineage>
</organism>
<dbReference type="Pfam" id="PF01479">
    <property type="entry name" value="S4"/>
    <property type="match status" value="1"/>
</dbReference>
<dbReference type="PROSITE" id="PS50889">
    <property type="entry name" value="S4"/>
    <property type="match status" value="1"/>
</dbReference>
<dbReference type="FunFam" id="3.10.290.10:FF:000001">
    <property type="entry name" value="30S ribosomal protein S4"/>
    <property type="match status" value="1"/>
</dbReference>
<dbReference type="HAMAP" id="MF_01306_B">
    <property type="entry name" value="Ribosomal_uS4_B"/>
    <property type="match status" value="1"/>
</dbReference>
<protein>
    <recommendedName>
        <fullName evidence="6 7">Small ribosomal subunit protein uS4</fullName>
    </recommendedName>
</protein>
<keyword evidence="2 7" id="KW-0699">rRNA-binding</keyword>
<evidence type="ECO:0000259" key="9">
    <source>
        <dbReference type="SMART" id="SM01390"/>
    </source>
</evidence>
<dbReference type="GO" id="GO:0019843">
    <property type="term" value="F:rRNA binding"/>
    <property type="evidence" value="ECO:0007669"/>
    <property type="project" value="UniProtKB-UniRule"/>
</dbReference>
<dbReference type="Gene3D" id="3.10.290.10">
    <property type="entry name" value="RNA-binding S4 domain"/>
    <property type="match status" value="1"/>
</dbReference>
<dbReference type="SMART" id="SM01390">
    <property type="entry name" value="Ribosomal_S4"/>
    <property type="match status" value="1"/>
</dbReference>
<dbReference type="NCBIfam" id="TIGR01017">
    <property type="entry name" value="rpsD_bact"/>
    <property type="match status" value="1"/>
</dbReference>
<dbReference type="PANTHER" id="PTHR11831">
    <property type="entry name" value="30S 40S RIBOSOMAL PROTEIN"/>
    <property type="match status" value="1"/>
</dbReference>
<name>A0A2H0US53_9BACT</name>
<evidence type="ECO:0000256" key="4">
    <source>
        <dbReference type="ARBA" id="ARBA00022980"/>
    </source>
</evidence>
<evidence type="ECO:0000256" key="7">
    <source>
        <dbReference type="HAMAP-Rule" id="MF_01306"/>
    </source>
</evidence>
<keyword evidence="5 7" id="KW-0687">Ribonucleoprotein</keyword>
<evidence type="ECO:0000256" key="5">
    <source>
        <dbReference type="ARBA" id="ARBA00023274"/>
    </source>
</evidence>
<dbReference type="CDD" id="cd00165">
    <property type="entry name" value="S4"/>
    <property type="match status" value="1"/>
</dbReference>
<dbReference type="InterPro" id="IPR001912">
    <property type="entry name" value="Ribosomal_uS4_N"/>
</dbReference>
<dbReference type="GO" id="GO:0042274">
    <property type="term" value="P:ribosomal small subunit biogenesis"/>
    <property type="evidence" value="ECO:0007669"/>
    <property type="project" value="TreeGrafter"/>
</dbReference>
<comment type="similarity">
    <text evidence="1 7">Belongs to the universal ribosomal protein uS4 family.</text>
</comment>
<reference evidence="11" key="1">
    <citation type="submission" date="2017-09" db="EMBL/GenBank/DDBJ databases">
        <title>Depth-based differentiation of microbial function through sediment-hosted aquifers and enrichment of novel symbionts in the deep terrestrial subsurface.</title>
        <authorList>
            <person name="Probst A.J."/>
            <person name="Ladd B."/>
            <person name="Jarett J.K."/>
            <person name="Geller-Mcgrath D.E."/>
            <person name="Sieber C.M.K."/>
            <person name="Emerson J.B."/>
            <person name="Anantharaman K."/>
            <person name="Thomas B.C."/>
            <person name="Malmstrom R."/>
            <person name="Stieglmeier M."/>
            <person name="Klingl A."/>
            <person name="Woyke T."/>
            <person name="Ryan C.M."/>
            <person name="Banfield J.F."/>
        </authorList>
    </citation>
    <scope>NUCLEOTIDE SEQUENCE [LARGE SCALE GENOMIC DNA]</scope>
</reference>